<dbReference type="GO" id="GO:0072344">
    <property type="term" value="P:rescue of stalled ribosome"/>
    <property type="evidence" value="ECO:0007669"/>
    <property type="project" value="TreeGrafter"/>
</dbReference>
<dbReference type="PATRIC" id="fig|1330330.3.peg.637"/>
<dbReference type="EMBL" id="CP011232">
    <property type="protein sequence ID" value="AKI96990.1"/>
    <property type="molecule type" value="Genomic_DNA"/>
</dbReference>
<keyword evidence="4" id="KW-1185">Reference proteome</keyword>
<dbReference type="InterPro" id="IPR008532">
    <property type="entry name" value="NFACT_RNA-bd"/>
</dbReference>
<dbReference type="Gene3D" id="2.30.310.10">
    <property type="entry name" value="ibrinogen binding protein from staphylococcus aureus domain"/>
    <property type="match status" value="1"/>
</dbReference>
<dbReference type="GO" id="GO:0000049">
    <property type="term" value="F:tRNA binding"/>
    <property type="evidence" value="ECO:0007669"/>
    <property type="project" value="TreeGrafter"/>
</dbReference>
<gene>
    <name evidence="3" type="ORF">IX53_03185</name>
</gene>
<dbReference type="Pfam" id="PF05833">
    <property type="entry name" value="NFACT_N"/>
    <property type="match status" value="1"/>
</dbReference>
<dbReference type="GO" id="GO:0043023">
    <property type="term" value="F:ribosomal large subunit binding"/>
    <property type="evidence" value="ECO:0007669"/>
    <property type="project" value="TreeGrafter"/>
</dbReference>
<evidence type="ECO:0000313" key="3">
    <source>
        <dbReference type="EMBL" id="AKI96990.1"/>
    </source>
</evidence>
<sequence length="554" mass="64325">MTFNGLLLHKVLKMLEKLCGLSLRQVYQSGKSSYYFKFSKGTMQISVDPVYPFVLFRHGHDRELGSESAFLKVLRMKLNGAVLVEVTQQGLDRVLDLSFHRKTPFGEIEIYHLFVELMGPGSNLILTDEKSKIIALLKKRITEKRTLLSGSRYEPPERSGLNIVGMDWRLYTEYLETIGYQIKKIRIQGFDGKSLNNFLQLLSIAGDGVLTVEETRRLFNALKELERTLSTPNIYLVNTYGKPWLSAFFVPGSQQLEITEAIDNLIENERKSMEFESERHRILKYLKKENIKIQRLLNKLNIEMRELSDYDRYRKMGELLIANLYRLKDKREVVNLKDWESGEEIRIKLDPRLSFSENARVFFKYYNRSKRKVQAVRKRIEKLEELLSYYEGLQEMFEMAQTREDLKALEIELHEAGILKKKKTTKRKTATKSGPKTFVFSGFTYIVGRSNIQNDEIRKQAAGEDLWFHARNIPGAHVILKTAGKKPGDREIRYGAYLAVLHSRGRMSGKADVDYTEVRNVWKPKGAHPGMVLYRNFRTVIVDLSEGDFDAESK</sequence>
<feature type="domain" description="NFACT RNA-binding" evidence="2">
    <location>
        <begin position="442"/>
        <end position="526"/>
    </location>
</feature>
<feature type="coiled-coil region" evidence="1">
    <location>
        <begin position="366"/>
        <end position="419"/>
    </location>
</feature>
<dbReference type="PANTHER" id="PTHR15239:SF6">
    <property type="entry name" value="RIBOSOME QUALITY CONTROL COMPLEX SUBUNIT NEMF"/>
    <property type="match status" value="1"/>
</dbReference>
<reference evidence="3 4" key="1">
    <citation type="submission" date="2015-04" db="EMBL/GenBank/DDBJ databases">
        <title>Complete Genome Sequence of Kosmotoga pacifica SLHLJ1.</title>
        <authorList>
            <person name="Jiang L.J."/>
            <person name="Shao Z.Z."/>
            <person name="Jebbar M."/>
        </authorList>
    </citation>
    <scope>NUCLEOTIDE SEQUENCE [LARGE SCALE GENOMIC DNA]</scope>
    <source>
        <strain evidence="3 4">SLHLJ1</strain>
    </source>
</reference>
<organism evidence="3 4">
    <name type="scientific">Kosmotoga pacifica</name>
    <dbReference type="NCBI Taxonomy" id="1330330"/>
    <lineage>
        <taxon>Bacteria</taxon>
        <taxon>Thermotogati</taxon>
        <taxon>Thermotogota</taxon>
        <taxon>Thermotogae</taxon>
        <taxon>Kosmotogales</taxon>
        <taxon>Kosmotogaceae</taxon>
        <taxon>Kosmotoga</taxon>
    </lineage>
</organism>
<accession>A0A0G2Z5V7</accession>
<dbReference type="Proteomes" id="UP000035159">
    <property type="component" value="Chromosome"/>
</dbReference>
<evidence type="ECO:0000313" key="4">
    <source>
        <dbReference type="Proteomes" id="UP000035159"/>
    </source>
</evidence>
<dbReference type="STRING" id="1330330.IX53_03185"/>
<evidence type="ECO:0000256" key="1">
    <source>
        <dbReference type="SAM" id="Coils"/>
    </source>
</evidence>
<dbReference type="InterPro" id="IPR051608">
    <property type="entry name" value="RQC_Subunit_NEMF"/>
</dbReference>
<dbReference type="Pfam" id="PF05670">
    <property type="entry name" value="NFACT-R_1"/>
    <property type="match status" value="1"/>
</dbReference>
<dbReference type="GO" id="GO:1990112">
    <property type="term" value="C:RQC complex"/>
    <property type="evidence" value="ECO:0007669"/>
    <property type="project" value="TreeGrafter"/>
</dbReference>
<evidence type="ECO:0000259" key="2">
    <source>
        <dbReference type="Pfam" id="PF05670"/>
    </source>
</evidence>
<keyword evidence="1" id="KW-0175">Coiled coil</keyword>
<dbReference type="RefSeq" id="WP_047754125.1">
    <property type="nucleotide sequence ID" value="NZ_CAJUHA010000019.1"/>
</dbReference>
<dbReference type="KEGG" id="kpf:IX53_03185"/>
<dbReference type="OrthoDB" id="9766163at2"/>
<protein>
    <recommendedName>
        <fullName evidence="2">NFACT RNA-binding domain-containing protein</fullName>
    </recommendedName>
</protein>
<proteinExistence type="predicted"/>
<name>A0A0G2Z5V7_9BACT</name>
<dbReference type="PANTHER" id="PTHR15239">
    <property type="entry name" value="NUCLEAR EXPORT MEDIATOR FACTOR NEMF"/>
    <property type="match status" value="1"/>
</dbReference>
<dbReference type="AlphaFoldDB" id="A0A0G2Z5V7"/>